<protein>
    <submittedName>
        <fullName evidence="6">Thiol-disulfide isomerase/thioredoxin</fullName>
    </submittedName>
</protein>
<dbReference type="GO" id="GO:0016209">
    <property type="term" value="F:antioxidant activity"/>
    <property type="evidence" value="ECO:0007669"/>
    <property type="project" value="InterPro"/>
</dbReference>
<dbReference type="InterPro" id="IPR036249">
    <property type="entry name" value="Thioredoxin-like_sf"/>
</dbReference>
<evidence type="ECO:0000313" key="7">
    <source>
        <dbReference type="Proteomes" id="UP000253517"/>
    </source>
</evidence>
<comment type="caution">
    <text evidence="6">The sequence shown here is derived from an EMBL/GenBank/DDBJ whole genome shotgun (WGS) entry which is preliminary data.</text>
</comment>
<dbReference type="GO" id="GO:0017004">
    <property type="term" value="P:cytochrome complex assembly"/>
    <property type="evidence" value="ECO:0007669"/>
    <property type="project" value="UniProtKB-KW"/>
</dbReference>
<dbReference type="PROSITE" id="PS51352">
    <property type="entry name" value="THIOREDOXIN_2"/>
    <property type="match status" value="1"/>
</dbReference>
<dbReference type="InterPro" id="IPR050553">
    <property type="entry name" value="Thioredoxin_ResA/DsbE_sf"/>
</dbReference>
<keyword evidence="4" id="KW-0676">Redox-active center</keyword>
<dbReference type="PANTHER" id="PTHR42852">
    <property type="entry name" value="THIOL:DISULFIDE INTERCHANGE PROTEIN DSBE"/>
    <property type="match status" value="1"/>
</dbReference>
<organism evidence="6 7">
    <name type="scientific">Schleiferia thermophila</name>
    <dbReference type="NCBI Taxonomy" id="884107"/>
    <lineage>
        <taxon>Bacteria</taxon>
        <taxon>Pseudomonadati</taxon>
        <taxon>Bacteroidota</taxon>
        <taxon>Flavobacteriia</taxon>
        <taxon>Flavobacteriales</taxon>
        <taxon>Schleiferiaceae</taxon>
        <taxon>Schleiferia</taxon>
    </lineage>
</organism>
<dbReference type="AlphaFoldDB" id="A0A369A3J2"/>
<comment type="subcellular location">
    <subcellularLocation>
        <location evidence="1">Cell envelope</location>
    </subcellularLocation>
</comment>
<dbReference type="EMBL" id="QPJS01000002">
    <property type="protein sequence ID" value="RCX03723.1"/>
    <property type="molecule type" value="Genomic_DNA"/>
</dbReference>
<feature type="domain" description="Thioredoxin" evidence="5">
    <location>
        <begin position="45"/>
        <end position="193"/>
    </location>
</feature>
<dbReference type="InterPro" id="IPR000866">
    <property type="entry name" value="AhpC/TSA"/>
</dbReference>
<evidence type="ECO:0000313" key="6">
    <source>
        <dbReference type="EMBL" id="RCX03723.1"/>
    </source>
</evidence>
<evidence type="ECO:0000256" key="4">
    <source>
        <dbReference type="ARBA" id="ARBA00023284"/>
    </source>
</evidence>
<dbReference type="Proteomes" id="UP000253517">
    <property type="component" value="Unassembled WGS sequence"/>
</dbReference>
<keyword evidence="6" id="KW-0413">Isomerase</keyword>
<dbReference type="GO" id="GO:0016491">
    <property type="term" value="F:oxidoreductase activity"/>
    <property type="evidence" value="ECO:0007669"/>
    <property type="project" value="InterPro"/>
</dbReference>
<dbReference type="CDD" id="cd02966">
    <property type="entry name" value="TlpA_like_family"/>
    <property type="match status" value="1"/>
</dbReference>
<evidence type="ECO:0000256" key="3">
    <source>
        <dbReference type="ARBA" id="ARBA00023157"/>
    </source>
</evidence>
<gene>
    <name evidence="6" type="ORF">DES35_102176</name>
</gene>
<sequence>MSKFHTFVKINLKVKKIKVLFLTAFLAFASLAFLSYKQKLQSVGLSVGDVAPELAFPNPEGKIIKLSDYRGKIVLIDFWASWCRPCRMENPNLVKLYKNYNDVKFGKANGFEIFSVSLDQNKADWVNAIKADGLLWTGHVSDLKFWKSEAARIYNVNSIPMTYLIDEKGVIIARGLKGQALERALEGLRNNQR</sequence>
<dbReference type="GO" id="GO:0030313">
    <property type="term" value="C:cell envelope"/>
    <property type="evidence" value="ECO:0007669"/>
    <property type="project" value="UniProtKB-SubCell"/>
</dbReference>
<accession>A0A369A3J2</accession>
<dbReference type="GO" id="GO:0016853">
    <property type="term" value="F:isomerase activity"/>
    <property type="evidence" value="ECO:0007669"/>
    <property type="project" value="UniProtKB-KW"/>
</dbReference>
<evidence type="ECO:0000256" key="2">
    <source>
        <dbReference type="ARBA" id="ARBA00022748"/>
    </source>
</evidence>
<reference evidence="6 7" key="1">
    <citation type="submission" date="2018-07" db="EMBL/GenBank/DDBJ databases">
        <title>Genomic Encyclopedia of Type Strains, Phase IV (KMG-IV): sequencing the most valuable type-strain genomes for metagenomic binning, comparative biology and taxonomic classification.</title>
        <authorList>
            <person name="Goeker M."/>
        </authorList>
    </citation>
    <scope>NUCLEOTIDE SEQUENCE [LARGE SCALE GENOMIC DNA]</scope>
    <source>
        <strain evidence="6 7">DSM 21410</strain>
    </source>
</reference>
<keyword evidence="7" id="KW-1185">Reference proteome</keyword>
<dbReference type="PANTHER" id="PTHR42852:SF6">
    <property type="entry name" value="THIOL:DISULFIDE INTERCHANGE PROTEIN DSBE"/>
    <property type="match status" value="1"/>
</dbReference>
<keyword evidence="2" id="KW-0201">Cytochrome c-type biogenesis</keyword>
<evidence type="ECO:0000259" key="5">
    <source>
        <dbReference type="PROSITE" id="PS51352"/>
    </source>
</evidence>
<dbReference type="SUPFAM" id="SSF52833">
    <property type="entry name" value="Thioredoxin-like"/>
    <property type="match status" value="1"/>
</dbReference>
<dbReference type="Gene3D" id="3.40.30.10">
    <property type="entry name" value="Glutaredoxin"/>
    <property type="match status" value="1"/>
</dbReference>
<evidence type="ECO:0000256" key="1">
    <source>
        <dbReference type="ARBA" id="ARBA00004196"/>
    </source>
</evidence>
<dbReference type="Pfam" id="PF00578">
    <property type="entry name" value="AhpC-TSA"/>
    <property type="match status" value="1"/>
</dbReference>
<name>A0A369A3J2_9FLAO</name>
<proteinExistence type="predicted"/>
<dbReference type="InterPro" id="IPR013766">
    <property type="entry name" value="Thioredoxin_domain"/>
</dbReference>
<keyword evidence="3" id="KW-1015">Disulfide bond</keyword>